<dbReference type="Gene3D" id="3.30.9.10">
    <property type="entry name" value="D-Amino Acid Oxidase, subunit A, domain 2"/>
    <property type="match status" value="1"/>
</dbReference>
<dbReference type="InterPro" id="IPR006076">
    <property type="entry name" value="FAD-dep_OxRdtase"/>
</dbReference>
<feature type="compositionally biased region" description="Basic and acidic residues" evidence="2">
    <location>
        <begin position="495"/>
        <end position="505"/>
    </location>
</feature>
<evidence type="ECO:0000313" key="4">
    <source>
        <dbReference type="EMBL" id="SEC16594.1"/>
    </source>
</evidence>
<name>A0A1H4QAD7_9BRAD</name>
<feature type="region of interest" description="Disordered" evidence="2">
    <location>
        <begin position="441"/>
        <end position="505"/>
    </location>
</feature>
<feature type="compositionally biased region" description="Pro residues" evidence="2">
    <location>
        <begin position="458"/>
        <end position="479"/>
    </location>
</feature>
<dbReference type="OrthoDB" id="9806601at2"/>
<evidence type="ECO:0000259" key="3">
    <source>
        <dbReference type="Pfam" id="PF01266"/>
    </source>
</evidence>
<dbReference type="GO" id="GO:0005737">
    <property type="term" value="C:cytoplasm"/>
    <property type="evidence" value="ECO:0007669"/>
    <property type="project" value="TreeGrafter"/>
</dbReference>
<dbReference type="SUPFAM" id="SSF51905">
    <property type="entry name" value="FAD/NAD(P)-binding domain"/>
    <property type="match status" value="1"/>
</dbReference>
<keyword evidence="1" id="KW-0560">Oxidoreductase</keyword>
<proteinExistence type="predicted"/>
<dbReference type="InterPro" id="IPR036188">
    <property type="entry name" value="FAD/NAD-bd_sf"/>
</dbReference>
<dbReference type="PANTHER" id="PTHR13847">
    <property type="entry name" value="SARCOSINE DEHYDROGENASE-RELATED"/>
    <property type="match status" value="1"/>
</dbReference>
<sequence>MAETFTSATDGPDDDAPFRSRLTFDLDVDICIVGAGLAGLTVALEAARLGASVAVLEGRYVGWNASGHQLGTVMPGYGLPIGELIERVGIEDARELWALSKEGADYVRAAANEEAMPGIALTEGALEVSNVDAGDTLISRLQVLSEDFETEVEGWQIDRVRDQLGTARYFHGIYYPKAFQIDGRKYIQGLAEQAKRAGARIFEDTPVVSIDPSGIRKRIVTPSARLRASHIVLAGNIHLGAPLRRLSETLLPVWRYGAVTEPLGERLGEVIRFRGSVSDSDGVDHFRIVGGDRLMWASPETTWDARPRRFGSAIQRRIATVFPRIGKVQIADVFGGAVGLTVHGMPQIGQLRKGLWVASGFGRQGLNTSAMAGQLIARSILWGDERWRLFSPFELVWAGGTTGRVAGHLIGMWGRGSSAAAGALARYREGARARERIREARLAEANRQAGTGTRPSPRRPPPGAPRPPGGPRPVRPQLPEPVEMQDPAPVALASQEREKIRDGSM</sequence>
<dbReference type="EMBL" id="FNTI01000001">
    <property type="protein sequence ID" value="SEC16594.1"/>
    <property type="molecule type" value="Genomic_DNA"/>
</dbReference>
<dbReference type="Pfam" id="PF01266">
    <property type="entry name" value="DAO"/>
    <property type="match status" value="1"/>
</dbReference>
<dbReference type="AlphaFoldDB" id="A0A1H4QAD7"/>
<evidence type="ECO:0000256" key="2">
    <source>
        <dbReference type="SAM" id="MobiDB-lite"/>
    </source>
</evidence>
<gene>
    <name evidence="4" type="ORF">SAMN05444171_0796</name>
</gene>
<dbReference type="GO" id="GO:0016491">
    <property type="term" value="F:oxidoreductase activity"/>
    <property type="evidence" value="ECO:0007669"/>
    <property type="project" value="UniProtKB-KW"/>
</dbReference>
<dbReference type="PANTHER" id="PTHR13847:SF281">
    <property type="entry name" value="FAD DEPENDENT OXIDOREDUCTASE DOMAIN-CONTAINING PROTEIN"/>
    <property type="match status" value="1"/>
</dbReference>
<evidence type="ECO:0000256" key="1">
    <source>
        <dbReference type="ARBA" id="ARBA00023002"/>
    </source>
</evidence>
<accession>A0A1H4QAD7</accession>
<dbReference type="Gene3D" id="3.50.50.60">
    <property type="entry name" value="FAD/NAD(P)-binding domain"/>
    <property type="match status" value="1"/>
</dbReference>
<protein>
    <submittedName>
        <fullName evidence="4">Glycine/D-amino acid oxidase</fullName>
    </submittedName>
</protein>
<dbReference type="RefSeq" id="WP_074815828.1">
    <property type="nucleotide sequence ID" value="NZ_FNTI01000001.1"/>
</dbReference>
<feature type="domain" description="FAD dependent oxidoreductase" evidence="3">
    <location>
        <begin position="29"/>
        <end position="378"/>
    </location>
</feature>
<evidence type="ECO:0000313" key="5">
    <source>
        <dbReference type="Proteomes" id="UP000183208"/>
    </source>
</evidence>
<reference evidence="4 5" key="1">
    <citation type="submission" date="2016-10" db="EMBL/GenBank/DDBJ databases">
        <authorList>
            <person name="de Groot N.N."/>
        </authorList>
    </citation>
    <scope>NUCLEOTIDE SEQUENCE [LARGE SCALE GENOMIC DNA]</scope>
    <source>
        <strain evidence="4 5">GAS522</strain>
    </source>
</reference>
<dbReference type="Proteomes" id="UP000183208">
    <property type="component" value="Unassembled WGS sequence"/>
</dbReference>
<organism evidence="4 5">
    <name type="scientific">Bradyrhizobium lablabi</name>
    <dbReference type="NCBI Taxonomy" id="722472"/>
    <lineage>
        <taxon>Bacteria</taxon>
        <taxon>Pseudomonadati</taxon>
        <taxon>Pseudomonadota</taxon>
        <taxon>Alphaproteobacteria</taxon>
        <taxon>Hyphomicrobiales</taxon>
        <taxon>Nitrobacteraceae</taxon>
        <taxon>Bradyrhizobium</taxon>
    </lineage>
</organism>